<keyword evidence="1" id="KW-0694">RNA-binding</keyword>
<dbReference type="PANTHER" id="PTHR35787:SF1">
    <property type="entry name" value="GLYCEROL UPTAKE OPERON ANTITERMINATOR REGULATORY PROTEIN"/>
    <property type="match status" value="1"/>
</dbReference>
<reference evidence="3" key="1">
    <citation type="journal article" date="2019" name="Int. J. Syst. Evol. Microbiol.">
        <title>The Global Catalogue of Microorganisms (GCM) 10K type strain sequencing project: providing services to taxonomists for standard genome sequencing and annotation.</title>
        <authorList>
            <consortium name="The Broad Institute Genomics Platform"/>
            <consortium name="The Broad Institute Genome Sequencing Center for Infectious Disease"/>
            <person name="Wu L."/>
            <person name="Ma J."/>
        </authorList>
    </citation>
    <scope>NUCLEOTIDE SEQUENCE [LARGE SCALE GENOMIC DNA]</scope>
    <source>
        <strain evidence="3">CGMCC 1.15474</strain>
    </source>
</reference>
<evidence type="ECO:0000313" key="2">
    <source>
        <dbReference type="EMBL" id="MFD2212489.1"/>
    </source>
</evidence>
<dbReference type="EMBL" id="JBHUIK010000001">
    <property type="protein sequence ID" value="MFD2212489.1"/>
    <property type="molecule type" value="Genomic_DNA"/>
</dbReference>
<evidence type="ECO:0000313" key="3">
    <source>
        <dbReference type="Proteomes" id="UP001597318"/>
    </source>
</evidence>
<dbReference type="RefSeq" id="WP_247342347.1">
    <property type="nucleotide sequence ID" value="NZ_CP095550.1"/>
</dbReference>
<dbReference type="InterPro" id="IPR006699">
    <property type="entry name" value="GlpP"/>
</dbReference>
<comment type="caution">
    <text evidence="2">The sequence shown here is derived from an EMBL/GenBank/DDBJ whole genome shotgun (WGS) entry which is preliminary data.</text>
</comment>
<sequence length="190" mass="21282">MTLDNQIILPALRNMKDFEKLLDSPYEYIVLLDLHIGNLKNITTKAKQHKKKVLLHADLIHGLKADDYGIDYLCHQIQPEGIISTRANVISKAKEKGLLAIQRLFLLDSSALNKGCALIEKTKPDYIELLPGIIPEIIQEVHLKVKIPIFAGGFIRTTQDVESAISAGVKAVTTSNKELWEHYTPIHGLK</sequence>
<dbReference type="PANTHER" id="PTHR35787">
    <property type="entry name" value="GLYCEROL UPTAKE OPERON ANTITERMINATOR REGULATORY PROTEIN"/>
    <property type="match status" value="1"/>
</dbReference>
<name>A0ABW5BSF2_9BACI</name>
<keyword evidence="1" id="KW-0804">Transcription</keyword>
<proteinExistence type="predicted"/>
<gene>
    <name evidence="2" type="ORF">ACFSKK_02050</name>
</gene>
<comment type="function">
    <text evidence="1">Regulates expression of the glpD operon. In the presence of glycerol 3-phosphate (G3P) causes antitermination of transcription of glpD at the inverted repeat of the leader region to enhance its transcription. Binds and stabilizes glpD leader mRNA.</text>
</comment>
<organism evidence="2 3">
    <name type="scientific">Metabacillus endolithicus</name>
    <dbReference type="NCBI Taxonomy" id="1535204"/>
    <lineage>
        <taxon>Bacteria</taxon>
        <taxon>Bacillati</taxon>
        <taxon>Bacillota</taxon>
        <taxon>Bacilli</taxon>
        <taxon>Bacillales</taxon>
        <taxon>Bacillaceae</taxon>
        <taxon>Metabacillus</taxon>
    </lineage>
</organism>
<protein>
    <recommendedName>
        <fullName evidence="1">Glycerol uptake operon antiterminator regulatory protein</fullName>
    </recommendedName>
</protein>
<dbReference type="InterPro" id="IPR013785">
    <property type="entry name" value="Aldolase_TIM"/>
</dbReference>
<dbReference type="Proteomes" id="UP001597318">
    <property type="component" value="Unassembled WGS sequence"/>
</dbReference>
<dbReference type="Gene3D" id="3.20.20.70">
    <property type="entry name" value="Aldolase class I"/>
    <property type="match status" value="1"/>
</dbReference>
<keyword evidence="1" id="KW-0805">Transcription regulation</keyword>
<keyword evidence="3" id="KW-1185">Reference proteome</keyword>
<keyword evidence="1" id="KW-0319">Glycerol metabolism</keyword>
<dbReference type="PIRSF" id="PIRSF016897">
    <property type="entry name" value="GlpP"/>
    <property type="match status" value="1"/>
</dbReference>
<dbReference type="Pfam" id="PF04309">
    <property type="entry name" value="G3P_antiterm"/>
    <property type="match status" value="1"/>
</dbReference>
<accession>A0ABW5BSF2</accession>
<evidence type="ECO:0000256" key="1">
    <source>
        <dbReference type="PIRNR" id="PIRNR016897"/>
    </source>
</evidence>
<dbReference type="SUPFAM" id="SSF110391">
    <property type="entry name" value="GlpP-like"/>
    <property type="match status" value="1"/>
</dbReference>